<feature type="transmembrane region" description="Helical" evidence="1">
    <location>
        <begin position="39"/>
        <end position="57"/>
    </location>
</feature>
<dbReference type="EMBL" id="BRXR01000001">
    <property type="protein sequence ID" value="GLC31221.1"/>
    <property type="molecule type" value="Genomic_DNA"/>
</dbReference>
<comment type="caution">
    <text evidence="2">The sequence shown here is derived from an EMBL/GenBank/DDBJ whole genome shotgun (WGS) entry which is preliminary data.</text>
</comment>
<name>A0ABQ5N7V4_9CLOT</name>
<organism evidence="2 3">
    <name type="scientific">Clostridium omnivorum</name>
    <dbReference type="NCBI Taxonomy" id="1604902"/>
    <lineage>
        <taxon>Bacteria</taxon>
        <taxon>Bacillati</taxon>
        <taxon>Bacillota</taxon>
        <taxon>Clostridia</taxon>
        <taxon>Eubacteriales</taxon>
        <taxon>Clostridiaceae</taxon>
        <taxon>Clostridium</taxon>
    </lineage>
</organism>
<protein>
    <submittedName>
        <fullName evidence="2">Uncharacterized protein</fullName>
    </submittedName>
</protein>
<accession>A0ABQ5N7V4</accession>
<keyword evidence="1" id="KW-1133">Transmembrane helix</keyword>
<proteinExistence type="predicted"/>
<keyword evidence="3" id="KW-1185">Reference proteome</keyword>
<dbReference type="RefSeq" id="WP_264850498.1">
    <property type="nucleotide sequence ID" value="NZ_BRXR01000001.1"/>
</dbReference>
<feature type="transmembrane region" description="Helical" evidence="1">
    <location>
        <begin position="9"/>
        <end position="27"/>
    </location>
</feature>
<keyword evidence="1" id="KW-0812">Transmembrane</keyword>
<gene>
    <name evidence="2" type="ORF">bsdE14_26310</name>
</gene>
<feature type="transmembrane region" description="Helical" evidence="1">
    <location>
        <begin position="100"/>
        <end position="119"/>
    </location>
</feature>
<evidence type="ECO:0000313" key="2">
    <source>
        <dbReference type="EMBL" id="GLC31221.1"/>
    </source>
</evidence>
<evidence type="ECO:0000256" key="1">
    <source>
        <dbReference type="SAM" id="Phobius"/>
    </source>
</evidence>
<dbReference type="Proteomes" id="UP001208567">
    <property type="component" value="Unassembled WGS sequence"/>
</dbReference>
<evidence type="ECO:0000313" key="3">
    <source>
        <dbReference type="Proteomes" id="UP001208567"/>
    </source>
</evidence>
<reference evidence="2 3" key="1">
    <citation type="journal article" date="2024" name="Int. J. Syst. Evol. Microbiol.">
        <title>Clostridium omnivorum sp. nov., isolated from anoxic soil under the treatment of reductive soil disinfestation.</title>
        <authorList>
            <person name="Ueki A."/>
            <person name="Tonouchi A."/>
            <person name="Kaku N."/>
            <person name="Honma S."/>
            <person name="Ueki K."/>
        </authorList>
    </citation>
    <scope>NUCLEOTIDE SEQUENCE [LARGE SCALE GENOMIC DNA]</scope>
    <source>
        <strain evidence="2 3">E14</strain>
    </source>
</reference>
<sequence>MEKVKKGKIIVNICIGTILLDRIWRFIEAILNNKQSSSVEIVITCLFLAVIILYYLGNKVALDIITSLVPYYFAILPFLMIIPVMYFLDLVVFAKMGEGKTAILVVFYFVGISTLYLMLKKYELFNCVKVYKGYIKDKTD</sequence>
<feature type="transmembrane region" description="Helical" evidence="1">
    <location>
        <begin position="69"/>
        <end position="88"/>
    </location>
</feature>
<keyword evidence="1" id="KW-0472">Membrane</keyword>